<sequence length="126" mass="14495">MIGIRIQEKSTEEQCKALKGTIKARQAEVKLEMKSELTTKIERLMQTAFPMYLTEVRNTSTKYFSDAIKNEETQQDAKLIKIKDFKAAFLYIIKSEATYSALKSTKIVKTVSFNPWYSEKPNKSLA</sequence>
<protein>
    <submittedName>
        <fullName evidence="1">Uncharacterized protein</fullName>
    </submittedName>
</protein>
<organism evidence="1 2">
    <name type="scientific">Nephila pilipes</name>
    <name type="common">Giant wood spider</name>
    <name type="synonym">Nephila maculata</name>
    <dbReference type="NCBI Taxonomy" id="299642"/>
    <lineage>
        <taxon>Eukaryota</taxon>
        <taxon>Metazoa</taxon>
        <taxon>Ecdysozoa</taxon>
        <taxon>Arthropoda</taxon>
        <taxon>Chelicerata</taxon>
        <taxon>Arachnida</taxon>
        <taxon>Araneae</taxon>
        <taxon>Araneomorphae</taxon>
        <taxon>Entelegynae</taxon>
        <taxon>Araneoidea</taxon>
        <taxon>Nephilidae</taxon>
        <taxon>Nephila</taxon>
    </lineage>
</organism>
<accession>A0A8X6N9L0</accession>
<dbReference type="EMBL" id="BMAW01007071">
    <property type="protein sequence ID" value="GFT02194.1"/>
    <property type="molecule type" value="Genomic_DNA"/>
</dbReference>
<evidence type="ECO:0000313" key="2">
    <source>
        <dbReference type="Proteomes" id="UP000887013"/>
    </source>
</evidence>
<keyword evidence="2" id="KW-1185">Reference proteome</keyword>
<proteinExistence type="predicted"/>
<gene>
    <name evidence="1" type="ORF">NPIL_624591</name>
</gene>
<dbReference type="Proteomes" id="UP000887013">
    <property type="component" value="Unassembled WGS sequence"/>
</dbReference>
<evidence type="ECO:0000313" key="1">
    <source>
        <dbReference type="EMBL" id="GFT02194.1"/>
    </source>
</evidence>
<comment type="caution">
    <text evidence="1">The sequence shown here is derived from an EMBL/GenBank/DDBJ whole genome shotgun (WGS) entry which is preliminary data.</text>
</comment>
<dbReference type="AlphaFoldDB" id="A0A8X6N9L0"/>
<name>A0A8X6N9L0_NEPPI</name>
<reference evidence="1" key="1">
    <citation type="submission" date="2020-08" db="EMBL/GenBank/DDBJ databases">
        <title>Multicomponent nature underlies the extraordinary mechanical properties of spider dragline silk.</title>
        <authorList>
            <person name="Kono N."/>
            <person name="Nakamura H."/>
            <person name="Mori M."/>
            <person name="Yoshida Y."/>
            <person name="Ohtoshi R."/>
            <person name="Malay A.D."/>
            <person name="Moran D.A.P."/>
            <person name="Tomita M."/>
            <person name="Numata K."/>
            <person name="Arakawa K."/>
        </authorList>
    </citation>
    <scope>NUCLEOTIDE SEQUENCE</scope>
</reference>